<name>A0A1K2I0A6_9HYPH</name>
<dbReference type="EC" id="4.2.1.126" evidence="3"/>
<dbReference type="Pfam" id="PF22645">
    <property type="entry name" value="GKRP_SIS_N"/>
    <property type="match status" value="1"/>
</dbReference>
<feature type="domain" description="SIS" evidence="4">
    <location>
        <begin position="51"/>
        <end position="214"/>
    </location>
</feature>
<protein>
    <recommendedName>
        <fullName evidence="3">N-acetylmuramic acid 6-phosphate etherase</fullName>
        <shortName evidence="3">MurNAc-6-P etherase</shortName>
        <ecNumber evidence="3">4.2.1.126</ecNumber>
    </recommendedName>
    <alternativeName>
        <fullName evidence="3">N-acetylmuramic acid 6-phosphate hydrolase</fullName>
    </alternativeName>
    <alternativeName>
        <fullName evidence="3">N-acetylmuramic acid 6-phosphate lyase</fullName>
    </alternativeName>
</protein>
<dbReference type="GO" id="GO:0009254">
    <property type="term" value="P:peptidoglycan turnover"/>
    <property type="evidence" value="ECO:0007669"/>
    <property type="project" value="UniProtKB-UniRule"/>
</dbReference>
<comment type="miscellaneous">
    <text evidence="3">A lyase-type mechanism (elimination/hydration) is suggested for the cleavage of the lactyl ether bond of MurNAc 6-phosphate, with the formation of an alpha,beta-unsaturated aldehyde intermediate with (E)-stereochemistry, followed by the syn addition of water to give product.</text>
</comment>
<dbReference type="GO" id="GO:0046348">
    <property type="term" value="P:amino sugar catabolic process"/>
    <property type="evidence" value="ECO:0007669"/>
    <property type="project" value="InterPro"/>
</dbReference>
<dbReference type="NCBIfam" id="NF003915">
    <property type="entry name" value="PRK05441.1"/>
    <property type="match status" value="1"/>
</dbReference>
<keyword evidence="2 3" id="KW-0119">Carbohydrate metabolism</keyword>
<dbReference type="NCBIfam" id="NF009222">
    <property type="entry name" value="PRK12570.1"/>
    <property type="match status" value="1"/>
</dbReference>
<dbReference type="PANTHER" id="PTHR10088">
    <property type="entry name" value="GLUCOKINASE REGULATORY PROTEIN"/>
    <property type="match status" value="1"/>
</dbReference>
<evidence type="ECO:0000256" key="2">
    <source>
        <dbReference type="ARBA" id="ARBA00023277"/>
    </source>
</evidence>
<comment type="pathway">
    <text evidence="3">Amino-sugar metabolism; N-acetylmuramate degradation.</text>
</comment>
<feature type="active site" evidence="3">
    <location>
        <position position="110"/>
    </location>
</feature>
<dbReference type="GO" id="GO:0016835">
    <property type="term" value="F:carbon-oxygen lyase activity"/>
    <property type="evidence" value="ECO:0007669"/>
    <property type="project" value="UniProtKB-UniRule"/>
</dbReference>
<dbReference type="HAMAP" id="MF_00068">
    <property type="entry name" value="MurQ"/>
    <property type="match status" value="1"/>
</dbReference>
<evidence type="ECO:0000313" key="5">
    <source>
        <dbReference type="EMBL" id="SFZ85806.1"/>
    </source>
</evidence>
<dbReference type="PROSITE" id="PS51464">
    <property type="entry name" value="SIS"/>
    <property type="match status" value="1"/>
</dbReference>
<proteinExistence type="inferred from homology"/>
<dbReference type="InterPro" id="IPR001347">
    <property type="entry name" value="SIS_dom"/>
</dbReference>
<accession>A0A1K2I0A6</accession>
<evidence type="ECO:0000256" key="1">
    <source>
        <dbReference type="ARBA" id="ARBA00023239"/>
    </source>
</evidence>
<dbReference type="PANTHER" id="PTHR10088:SF4">
    <property type="entry name" value="GLUCOKINASE REGULATORY PROTEIN"/>
    <property type="match status" value="1"/>
</dbReference>
<dbReference type="CDD" id="cd05007">
    <property type="entry name" value="SIS_Etherase"/>
    <property type="match status" value="1"/>
</dbReference>
<sequence length="293" mass="29888">MSTTETASARFSGIEDWSPAELVDGIVEGQFAAIAAVKAASASIAEAIERSAERLEQGGRLIYVGAGTSGRIATQDAAELPPTFNWPYERAVPVMAGGETALTHAAEGAEDDGPAAREALAGLGLSANDVVIAVAASGRTPFAIAALEMARETGALAIGIFCNPGAAMVPISDIPILLHTGPELIAGSTRMKAGTAQKAALNCLSTGVMVRLGYVYSGLMVEMRATNIKLHHRAILMVARLTGASEAEAEKAFAASGDSIKLATVMLAKGLDRSGAEALVAAAGGNLRRAMQG</sequence>
<dbReference type="GO" id="GO:0097173">
    <property type="term" value="P:N-acetylmuramic acid catabolic process"/>
    <property type="evidence" value="ECO:0007669"/>
    <property type="project" value="UniProtKB-UniPathway"/>
</dbReference>
<reference evidence="5 6" key="1">
    <citation type="submission" date="2016-11" db="EMBL/GenBank/DDBJ databases">
        <authorList>
            <person name="Jaros S."/>
            <person name="Januszkiewicz K."/>
            <person name="Wedrychowicz H."/>
        </authorList>
    </citation>
    <scope>NUCLEOTIDE SEQUENCE [LARGE SCALE GENOMIC DNA]</scope>
    <source>
        <strain evidence="5 6">ATCC 23634</strain>
    </source>
</reference>
<dbReference type="InterPro" id="IPR040190">
    <property type="entry name" value="MURQ/GCKR"/>
</dbReference>
<dbReference type="InterPro" id="IPR046348">
    <property type="entry name" value="SIS_dom_sf"/>
</dbReference>
<dbReference type="Gene3D" id="3.40.50.10490">
    <property type="entry name" value="Glucose-6-phosphate isomerase like protein, domain 1"/>
    <property type="match status" value="1"/>
</dbReference>
<dbReference type="GO" id="GO:0016803">
    <property type="term" value="F:ether hydrolase activity"/>
    <property type="evidence" value="ECO:0007669"/>
    <property type="project" value="TreeGrafter"/>
</dbReference>
<dbReference type="InterPro" id="IPR005488">
    <property type="entry name" value="Etherase_MurQ"/>
</dbReference>
<dbReference type="RefSeq" id="WP_072344911.1">
    <property type="nucleotide sequence ID" value="NZ_FPKU01000003.1"/>
</dbReference>
<dbReference type="GO" id="GO:0097367">
    <property type="term" value="F:carbohydrate derivative binding"/>
    <property type="evidence" value="ECO:0007669"/>
    <property type="project" value="InterPro"/>
</dbReference>
<dbReference type="OrthoDB" id="9813395at2"/>
<dbReference type="GO" id="GO:0097175">
    <property type="term" value="P:1,6-anhydro-N-acetyl-beta-muramic acid catabolic process"/>
    <property type="evidence" value="ECO:0007669"/>
    <property type="project" value="UniProtKB-UniRule"/>
</dbReference>
<comment type="similarity">
    <text evidence="3">Belongs to the GCKR-like family. MurNAc-6-P etherase subfamily.</text>
</comment>
<comment type="subunit">
    <text evidence="3">Homodimer.</text>
</comment>
<dbReference type="UniPathway" id="UPA00343"/>
<dbReference type="UniPathway" id="UPA00342"/>
<keyword evidence="6" id="KW-1185">Reference proteome</keyword>
<dbReference type="SUPFAM" id="SSF53697">
    <property type="entry name" value="SIS domain"/>
    <property type="match status" value="1"/>
</dbReference>
<dbReference type="AlphaFoldDB" id="A0A1K2I0A6"/>
<dbReference type="Gene3D" id="1.10.8.1080">
    <property type="match status" value="1"/>
</dbReference>
<evidence type="ECO:0000313" key="6">
    <source>
        <dbReference type="Proteomes" id="UP000183447"/>
    </source>
</evidence>
<evidence type="ECO:0000256" key="3">
    <source>
        <dbReference type="HAMAP-Rule" id="MF_00068"/>
    </source>
</evidence>
<comment type="function">
    <text evidence="3">Specifically catalyzes the cleavage of the D-lactyl ether substituent of MurNAc 6-phosphate, producing GlcNAc 6-phosphate and D-lactate. Together with AnmK, is also required for the utilization of anhydro-N-acetylmuramic acid (anhMurNAc) either imported from the medium or derived from its own cell wall murein, and thus plays a role in cell wall recycling.</text>
</comment>
<comment type="pathway">
    <text evidence="3">Cell wall biogenesis; peptidoglycan recycling.</text>
</comment>
<evidence type="ECO:0000259" key="4">
    <source>
        <dbReference type="PROSITE" id="PS51464"/>
    </source>
</evidence>
<dbReference type="InterPro" id="IPR005486">
    <property type="entry name" value="Glucokinase_regulatory_CS"/>
</dbReference>
<comment type="catalytic activity">
    <reaction evidence="3">
        <text>N-acetyl-D-muramate 6-phosphate + H2O = N-acetyl-D-glucosamine 6-phosphate + (R)-lactate</text>
        <dbReference type="Rhea" id="RHEA:26410"/>
        <dbReference type="ChEBI" id="CHEBI:15377"/>
        <dbReference type="ChEBI" id="CHEBI:16004"/>
        <dbReference type="ChEBI" id="CHEBI:57513"/>
        <dbReference type="ChEBI" id="CHEBI:58722"/>
        <dbReference type="EC" id="4.2.1.126"/>
    </reaction>
</comment>
<keyword evidence="1 3" id="KW-0456">Lyase</keyword>
<dbReference type="Proteomes" id="UP000183447">
    <property type="component" value="Unassembled WGS sequence"/>
</dbReference>
<comment type="pathway">
    <text evidence="3">Amino-sugar metabolism; 1,6-anhydro-N-acetylmuramate degradation.</text>
</comment>
<gene>
    <name evidence="3" type="primary">murQ</name>
    <name evidence="5" type="ORF">SAMN02983003_2978</name>
</gene>
<dbReference type="UniPathway" id="UPA00544"/>
<dbReference type="EMBL" id="FPKU01000003">
    <property type="protein sequence ID" value="SFZ85806.1"/>
    <property type="molecule type" value="Genomic_DNA"/>
</dbReference>
<dbReference type="STRING" id="665118.SAMN02983003_2978"/>
<dbReference type="PROSITE" id="PS01272">
    <property type="entry name" value="GCKR"/>
    <property type="match status" value="1"/>
</dbReference>
<organism evidence="5 6">
    <name type="scientific">Devosia enhydra</name>
    <dbReference type="NCBI Taxonomy" id="665118"/>
    <lineage>
        <taxon>Bacteria</taxon>
        <taxon>Pseudomonadati</taxon>
        <taxon>Pseudomonadota</taxon>
        <taxon>Alphaproteobacteria</taxon>
        <taxon>Hyphomicrobiales</taxon>
        <taxon>Devosiaceae</taxon>
        <taxon>Devosia</taxon>
    </lineage>
</organism>
<feature type="active site" description="Proton donor" evidence="3">
    <location>
        <position position="79"/>
    </location>
</feature>